<name>A0A1Y2HEF9_9FUNG</name>
<organism evidence="4 5">
    <name type="scientific">Catenaria anguillulae PL171</name>
    <dbReference type="NCBI Taxonomy" id="765915"/>
    <lineage>
        <taxon>Eukaryota</taxon>
        <taxon>Fungi</taxon>
        <taxon>Fungi incertae sedis</taxon>
        <taxon>Blastocladiomycota</taxon>
        <taxon>Blastocladiomycetes</taxon>
        <taxon>Blastocladiales</taxon>
        <taxon>Catenariaceae</taxon>
        <taxon>Catenaria</taxon>
    </lineage>
</organism>
<comment type="caution">
    <text evidence="4">The sequence shown here is derived from an EMBL/GenBank/DDBJ whole genome shotgun (WGS) entry which is preliminary data.</text>
</comment>
<dbReference type="EMBL" id="MCFL01000040">
    <property type="protein sequence ID" value="ORZ32935.1"/>
    <property type="molecule type" value="Genomic_DNA"/>
</dbReference>
<dbReference type="PROSITE" id="PS50097">
    <property type="entry name" value="BTB"/>
    <property type="match status" value="1"/>
</dbReference>
<sequence>MSFAFGSVASAAPATPAAPTSSTTPSGFMFGGPSTPGPAFGGARAPTSAPSTTLLTTPGPVTSASLAQDDTSKVSAAIFSHDFQRLDSFRAATHSTTFNTFSTFLVFSILFRSSTSKANSLDALIVIQSAVGKPIAARFAISFTVTSQAGASATSSTHSVVSPYSPATKTRVTSPSVIETVCDLSNQVPLRDFAQPVPTIKIDAVTVSIDHSPFIDPSTSALACIDLDTSHLALLATLDDPKLSDCALLAKDSAKPIHVSRAILAHSSPFFHSMLCGPWAESVASDTPVQFGWSTRVLVICLIHVYSGGRWMPEQVPKSKAVKGMLQRLELGGLMEGMTRHLWNEVIDLAVMLELFALAKVANRKLANLLQVECEELEKKATESEKLKRDLLVEE</sequence>
<proteinExistence type="predicted"/>
<evidence type="ECO:0000256" key="2">
    <source>
        <dbReference type="SAM" id="MobiDB-lite"/>
    </source>
</evidence>
<reference evidence="4 5" key="1">
    <citation type="submission" date="2016-07" db="EMBL/GenBank/DDBJ databases">
        <title>Pervasive Adenine N6-methylation of Active Genes in Fungi.</title>
        <authorList>
            <consortium name="DOE Joint Genome Institute"/>
            <person name="Mondo S.J."/>
            <person name="Dannebaum R.O."/>
            <person name="Kuo R.C."/>
            <person name="Labutti K."/>
            <person name="Haridas S."/>
            <person name="Kuo A."/>
            <person name="Salamov A."/>
            <person name="Ahrendt S.R."/>
            <person name="Lipzen A."/>
            <person name="Sullivan W."/>
            <person name="Andreopoulos W.B."/>
            <person name="Clum A."/>
            <person name="Lindquist E."/>
            <person name="Daum C."/>
            <person name="Ramamoorthy G.K."/>
            <person name="Gryganskyi A."/>
            <person name="Culley D."/>
            <person name="Magnuson J.K."/>
            <person name="James T.Y."/>
            <person name="O'Malley M.A."/>
            <person name="Stajich J.E."/>
            <person name="Spatafora J.W."/>
            <person name="Visel A."/>
            <person name="Grigoriev I.V."/>
        </authorList>
    </citation>
    <scope>NUCLEOTIDE SEQUENCE [LARGE SCALE GENOMIC DNA]</scope>
    <source>
        <strain evidence="4 5">PL171</strain>
    </source>
</reference>
<feature type="domain" description="BTB" evidence="3">
    <location>
        <begin position="244"/>
        <end position="314"/>
    </location>
</feature>
<dbReference type="InterPro" id="IPR000210">
    <property type="entry name" value="BTB/POZ_dom"/>
</dbReference>
<feature type="coiled-coil region" evidence="1">
    <location>
        <begin position="367"/>
        <end position="394"/>
    </location>
</feature>
<evidence type="ECO:0000256" key="1">
    <source>
        <dbReference type="SAM" id="Coils"/>
    </source>
</evidence>
<keyword evidence="1" id="KW-0175">Coiled coil</keyword>
<evidence type="ECO:0000259" key="3">
    <source>
        <dbReference type="PROSITE" id="PS50097"/>
    </source>
</evidence>
<dbReference type="OrthoDB" id="5597984at2759"/>
<feature type="region of interest" description="Disordered" evidence="2">
    <location>
        <begin position="1"/>
        <end position="53"/>
    </location>
</feature>
<dbReference type="Gene3D" id="3.30.710.10">
    <property type="entry name" value="Potassium Channel Kv1.1, Chain A"/>
    <property type="match status" value="1"/>
</dbReference>
<dbReference type="AlphaFoldDB" id="A0A1Y2HEF9"/>
<dbReference type="InterPro" id="IPR011333">
    <property type="entry name" value="SKP1/BTB/POZ_sf"/>
</dbReference>
<evidence type="ECO:0000313" key="5">
    <source>
        <dbReference type="Proteomes" id="UP000193411"/>
    </source>
</evidence>
<evidence type="ECO:0000313" key="4">
    <source>
        <dbReference type="EMBL" id="ORZ32935.1"/>
    </source>
</evidence>
<dbReference type="SUPFAM" id="SSF54695">
    <property type="entry name" value="POZ domain"/>
    <property type="match status" value="1"/>
</dbReference>
<dbReference type="Pfam" id="PF00651">
    <property type="entry name" value="BTB"/>
    <property type="match status" value="1"/>
</dbReference>
<gene>
    <name evidence="4" type="ORF">BCR44DRAFT_35065</name>
</gene>
<keyword evidence="5" id="KW-1185">Reference proteome</keyword>
<protein>
    <recommendedName>
        <fullName evidence="3">BTB domain-containing protein</fullName>
    </recommendedName>
</protein>
<accession>A0A1Y2HEF9</accession>
<feature type="compositionally biased region" description="Low complexity" evidence="2">
    <location>
        <begin position="9"/>
        <end position="26"/>
    </location>
</feature>
<dbReference type="Proteomes" id="UP000193411">
    <property type="component" value="Unassembled WGS sequence"/>
</dbReference>